<dbReference type="InterPro" id="IPR050135">
    <property type="entry name" value="dGTPase-like"/>
</dbReference>
<dbReference type="Pfam" id="PF01966">
    <property type="entry name" value="HD"/>
    <property type="match status" value="1"/>
</dbReference>
<dbReference type="GO" id="GO:0008832">
    <property type="term" value="F:dGTPase activity"/>
    <property type="evidence" value="ECO:0000318"/>
    <property type="project" value="GO_Central"/>
</dbReference>
<dbReference type="CDD" id="cd00077">
    <property type="entry name" value="HDc"/>
    <property type="match status" value="1"/>
</dbReference>
<dbReference type="Gramene" id="PNW85541">
    <property type="protein sequence ID" value="PNW85541"/>
    <property type="gene ID" value="CHLRE_03g191500v5"/>
</dbReference>
<dbReference type="InParanoid" id="A0A2K3DYD3"/>
<proteinExistence type="predicted"/>
<gene>
    <name evidence="3" type="ORF">CHLRE_03g191500v5</name>
</gene>
<accession>A0A2K3DYD3</accession>
<feature type="region of interest" description="Disordered" evidence="1">
    <location>
        <begin position="616"/>
        <end position="660"/>
    </location>
</feature>
<sequence>MSIDDGSHIIRDCVDGSISLKPYAMTVVDTPPFQRLRSLSQLGVTHFVFPGATHTRFEHSLGVAYKAAKLARHILKRQGGAGAGTAAGAGAGAADVDMEPHHVMLVTLAGLCHDLGHGPLSHPFENFLKRRGITDWHHEDMSGLILTHIADNYDVGLSTADVQGITDLIRGVPAHLHPAAQAGDAGVAGLWRPGQRFLFDIVANKRNGVDVDKLDYLKRDAFMCGVRVGGDFDSLLKKKYIKVLDDELCYDWCQYENILDIFRAREAMHRKVYTNRKCKAVEMMAVDALVAAEPLLRITQRLHSPEEFISLDDTLLTTIEHYHRLHRGELEDDEEQALKAAQGIVRQLRLRQLYRFGNQFTVPPEYLADSRWESIRSRFTPAELASHYSGSDVPGGLMPADIVCDENKIDHTMGGDNPVERVGFFKEGGSGKYHTARHQVVGIMPHFFQERVLRVFTPRQEPAYVRAIEAALHNWATVHFGGGAQLATPVRPRSRSAGGATGAAEALAGAGAGLGGVGAGLPGLFPREVVVHQVQASIRPHAPVSAASAAAAAAVAATTAAGANGATSTSDLAGAGPCEGAGSGGSGGAADTTPTRGRVAGAATWAGEEAGVVALVEDGAGGSKGRRGPGQGRAGKAESDEAGLQEGSARTKRQRMGDGA</sequence>
<dbReference type="OMA" id="HEDMSER"/>
<feature type="domain" description="HD/PDEase" evidence="2">
    <location>
        <begin position="52"/>
        <end position="226"/>
    </location>
</feature>
<feature type="region of interest" description="Disordered" evidence="1">
    <location>
        <begin position="577"/>
        <end position="597"/>
    </location>
</feature>
<dbReference type="GO" id="GO:0006203">
    <property type="term" value="P:dGTP catabolic process"/>
    <property type="evidence" value="ECO:0000318"/>
    <property type="project" value="GO_Central"/>
</dbReference>
<dbReference type="PANTHER" id="PTHR11373">
    <property type="entry name" value="DEOXYNUCLEOSIDE TRIPHOSPHATE TRIPHOSPHOHYDROLASE"/>
    <property type="match status" value="1"/>
</dbReference>
<dbReference type="EMBL" id="CM008964">
    <property type="protein sequence ID" value="PNW85541.1"/>
    <property type="molecule type" value="Genomic_DNA"/>
</dbReference>
<dbReference type="PANTHER" id="PTHR11373:SF4">
    <property type="entry name" value="DEOXYNUCLEOSIDE TRIPHOSPHATE TRIPHOSPHOHYDROLASE SAMHD1"/>
    <property type="match status" value="1"/>
</dbReference>
<dbReference type="GeneID" id="5717540"/>
<dbReference type="InterPro" id="IPR006674">
    <property type="entry name" value="HD_domain"/>
</dbReference>
<dbReference type="AlphaFoldDB" id="A0A2K3DYD3"/>
<organism evidence="3 4">
    <name type="scientific">Chlamydomonas reinhardtii</name>
    <name type="common">Chlamydomonas smithii</name>
    <dbReference type="NCBI Taxonomy" id="3055"/>
    <lineage>
        <taxon>Eukaryota</taxon>
        <taxon>Viridiplantae</taxon>
        <taxon>Chlorophyta</taxon>
        <taxon>core chlorophytes</taxon>
        <taxon>Chlorophyceae</taxon>
        <taxon>CS clade</taxon>
        <taxon>Chlamydomonadales</taxon>
        <taxon>Chlamydomonadaceae</taxon>
        <taxon>Chlamydomonas</taxon>
    </lineage>
</organism>
<dbReference type="PaxDb" id="3055-EDP04540"/>
<dbReference type="SMART" id="SM00471">
    <property type="entry name" value="HDc"/>
    <property type="match status" value="1"/>
</dbReference>
<evidence type="ECO:0000313" key="4">
    <source>
        <dbReference type="Proteomes" id="UP000006906"/>
    </source>
</evidence>
<evidence type="ECO:0000259" key="2">
    <source>
        <dbReference type="SMART" id="SM00471"/>
    </source>
</evidence>
<dbReference type="KEGG" id="cre:CHLRE_03g191500v5"/>
<dbReference type="ExpressionAtlas" id="A0A2K3DYD3">
    <property type="expression patterns" value="baseline and differential"/>
</dbReference>
<keyword evidence="4" id="KW-1185">Reference proteome</keyword>
<dbReference type="Gene3D" id="1.10.3210.10">
    <property type="entry name" value="Hypothetical protein af1432"/>
    <property type="match status" value="1"/>
</dbReference>
<name>A0A2K3DYD3_CHLRE</name>
<feature type="compositionally biased region" description="Gly residues" evidence="1">
    <location>
        <begin position="619"/>
        <end position="633"/>
    </location>
</feature>
<protein>
    <recommendedName>
        <fullName evidence="2">HD/PDEase domain-containing protein</fullName>
    </recommendedName>
</protein>
<evidence type="ECO:0000313" key="3">
    <source>
        <dbReference type="EMBL" id="PNW85541.1"/>
    </source>
</evidence>
<dbReference type="Gene3D" id="3.30.70.2760">
    <property type="match status" value="1"/>
</dbReference>
<dbReference type="Proteomes" id="UP000006906">
    <property type="component" value="Chromosome 3"/>
</dbReference>
<feature type="compositionally biased region" description="Gly residues" evidence="1">
    <location>
        <begin position="577"/>
        <end position="588"/>
    </location>
</feature>
<dbReference type="SUPFAM" id="SSF109604">
    <property type="entry name" value="HD-domain/PDEase-like"/>
    <property type="match status" value="1"/>
</dbReference>
<dbReference type="OrthoDB" id="9991235at2759"/>
<reference evidence="3 4" key="1">
    <citation type="journal article" date="2007" name="Science">
        <title>The Chlamydomonas genome reveals the evolution of key animal and plant functions.</title>
        <authorList>
            <person name="Merchant S.S."/>
            <person name="Prochnik S.E."/>
            <person name="Vallon O."/>
            <person name="Harris E.H."/>
            <person name="Karpowicz S.J."/>
            <person name="Witman G.B."/>
            <person name="Terry A."/>
            <person name="Salamov A."/>
            <person name="Fritz-Laylin L.K."/>
            <person name="Marechal-Drouard L."/>
            <person name="Marshall W.F."/>
            <person name="Qu L.H."/>
            <person name="Nelson D.R."/>
            <person name="Sanderfoot A.A."/>
            <person name="Spalding M.H."/>
            <person name="Kapitonov V.V."/>
            <person name="Ren Q."/>
            <person name="Ferris P."/>
            <person name="Lindquist E."/>
            <person name="Shapiro H."/>
            <person name="Lucas S.M."/>
            <person name="Grimwood J."/>
            <person name="Schmutz J."/>
            <person name="Cardol P."/>
            <person name="Cerutti H."/>
            <person name="Chanfreau G."/>
            <person name="Chen C.L."/>
            <person name="Cognat V."/>
            <person name="Croft M.T."/>
            <person name="Dent R."/>
            <person name="Dutcher S."/>
            <person name="Fernandez E."/>
            <person name="Fukuzawa H."/>
            <person name="Gonzalez-Ballester D."/>
            <person name="Gonzalez-Halphen D."/>
            <person name="Hallmann A."/>
            <person name="Hanikenne M."/>
            <person name="Hippler M."/>
            <person name="Inwood W."/>
            <person name="Jabbari K."/>
            <person name="Kalanon M."/>
            <person name="Kuras R."/>
            <person name="Lefebvre P.A."/>
            <person name="Lemaire S.D."/>
            <person name="Lobanov A.V."/>
            <person name="Lohr M."/>
            <person name="Manuell A."/>
            <person name="Meier I."/>
            <person name="Mets L."/>
            <person name="Mittag M."/>
            <person name="Mittelmeier T."/>
            <person name="Moroney J.V."/>
            <person name="Moseley J."/>
            <person name="Napoli C."/>
            <person name="Nedelcu A.M."/>
            <person name="Niyogi K."/>
            <person name="Novoselov S.V."/>
            <person name="Paulsen I.T."/>
            <person name="Pazour G."/>
            <person name="Purton S."/>
            <person name="Ral J.P."/>
            <person name="Riano-Pachon D.M."/>
            <person name="Riekhof W."/>
            <person name="Rymarquis L."/>
            <person name="Schroda M."/>
            <person name="Stern D."/>
            <person name="Umen J."/>
            <person name="Willows R."/>
            <person name="Wilson N."/>
            <person name="Zimmer S.L."/>
            <person name="Allmer J."/>
            <person name="Balk J."/>
            <person name="Bisova K."/>
            <person name="Chen C.J."/>
            <person name="Elias M."/>
            <person name="Gendler K."/>
            <person name="Hauser C."/>
            <person name="Lamb M.R."/>
            <person name="Ledford H."/>
            <person name="Long J.C."/>
            <person name="Minagawa J."/>
            <person name="Page M.D."/>
            <person name="Pan J."/>
            <person name="Pootakham W."/>
            <person name="Roje S."/>
            <person name="Rose A."/>
            <person name="Stahlberg E."/>
            <person name="Terauchi A.M."/>
            <person name="Yang P."/>
            <person name="Ball S."/>
            <person name="Bowler C."/>
            <person name="Dieckmann C.L."/>
            <person name="Gladyshev V.N."/>
            <person name="Green P."/>
            <person name="Jorgensen R."/>
            <person name="Mayfield S."/>
            <person name="Mueller-Roeber B."/>
            <person name="Rajamani S."/>
            <person name="Sayre R.T."/>
            <person name="Brokstein P."/>
            <person name="Dubchak I."/>
            <person name="Goodstein D."/>
            <person name="Hornick L."/>
            <person name="Huang Y.W."/>
            <person name="Jhaveri J."/>
            <person name="Luo Y."/>
            <person name="Martinez D."/>
            <person name="Ngau W.C."/>
            <person name="Otillar B."/>
            <person name="Poliakov A."/>
            <person name="Porter A."/>
            <person name="Szajkowski L."/>
            <person name="Werner G."/>
            <person name="Zhou K."/>
            <person name="Grigoriev I.V."/>
            <person name="Rokhsar D.S."/>
            <person name="Grossman A.R."/>
        </authorList>
    </citation>
    <scope>NUCLEOTIDE SEQUENCE [LARGE SCALE GENOMIC DNA]</scope>
    <source>
        <strain evidence="4">CC-503</strain>
    </source>
</reference>
<dbReference type="InterPro" id="IPR003607">
    <property type="entry name" value="HD/PDEase_dom"/>
</dbReference>
<evidence type="ECO:0000256" key="1">
    <source>
        <dbReference type="SAM" id="MobiDB-lite"/>
    </source>
</evidence>
<dbReference type="GO" id="GO:0005634">
    <property type="term" value="C:nucleus"/>
    <property type="evidence" value="ECO:0000318"/>
    <property type="project" value="GO_Central"/>
</dbReference>
<dbReference type="RefSeq" id="XP_042926313.1">
    <property type="nucleotide sequence ID" value="XM_043061184.1"/>
</dbReference>